<sequence length="212" mass="25034">MKNEKLLSNFNQAMNKREQVKSRIEQAAMDCFERYGLDKTTLEDIAKAVGLNKTSLYYYYKKKEDIFIEVALREGEKYIQTLQEATSEKSEIEECVAFYLESRFNYYTQVLNMNRVSVETLHKLLPRFFELYDALMHREKEFLTALLEKAIQEKKIRMKDPKEVASVLINFTDALKHNVEQQAILKRETNIDYTQSLKDIKTLVTLIFEGIK</sequence>
<name>A0A8H9KWE0_9SPHI</name>
<dbReference type="Pfam" id="PF00440">
    <property type="entry name" value="TetR_N"/>
    <property type="match status" value="1"/>
</dbReference>
<reference evidence="5" key="2">
    <citation type="submission" date="2020-09" db="EMBL/GenBank/DDBJ databases">
        <authorList>
            <person name="Sun Q."/>
            <person name="Zhou Y."/>
        </authorList>
    </citation>
    <scope>NUCLEOTIDE SEQUENCE</scope>
    <source>
        <strain evidence="5">CGMCC 1.15966</strain>
    </source>
</reference>
<keyword evidence="1 2" id="KW-0238">DNA-binding</keyword>
<evidence type="ECO:0000313" key="6">
    <source>
        <dbReference type="Proteomes" id="UP000614460"/>
    </source>
</evidence>
<evidence type="ECO:0000259" key="4">
    <source>
        <dbReference type="PROSITE" id="PS50977"/>
    </source>
</evidence>
<feature type="coiled-coil region" evidence="3">
    <location>
        <begin position="3"/>
        <end position="30"/>
    </location>
</feature>
<dbReference type="PRINTS" id="PR00455">
    <property type="entry name" value="HTHTETR"/>
</dbReference>
<dbReference type="PANTHER" id="PTHR30055:SF226">
    <property type="entry name" value="HTH-TYPE TRANSCRIPTIONAL REGULATOR PKSA"/>
    <property type="match status" value="1"/>
</dbReference>
<dbReference type="Gene3D" id="1.10.10.60">
    <property type="entry name" value="Homeodomain-like"/>
    <property type="match status" value="1"/>
</dbReference>
<dbReference type="InterPro" id="IPR001647">
    <property type="entry name" value="HTH_TetR"/>
</dbReference>
<proteinExistence type="predicted"/>
<dbReference type="Gene3D" id="1.10.357.10">
    <property type="entry name" value="Tetracycline Repressor, domain 2"/>
    <property type="match status" value="1"/>
</dbReference>
<keyword evidence="3" id="KW-0175">Coiled coil</keyword>
<feature type="domain" description="HTH tetR-type" evidence="4">
    <location>
        <begin position="18"/>
        <end position="78"/>
    </location>
</feature>
<dbReference type="PROSITE" id="PS50977">
    <property type="entry name" value="HTH_TETR_2"/>
    <property type="match status" value="1"/>
</dbReference>
<evidence type="ECO:0000256" key="2">
    <source>
        <dbReference type="PROSITE-ProRule" id="PRU00335"/>
    </source>
</evidence>
<organism evidence="5 6">
    <name type="scientific">Sphingobacterium cellulitidis</name>
    <dbReference type="NCBI Taxonomy" id="1768011"/>
    <lineage>
        <taxon>Bacteria</taxon>
        <taxon>Pseudomonadati</taxon>
        <taxon>Bacteroidota</taxon>
        <taxon>Sphingobacteriia</taxon>
        <taxon>Sphingobacteriales</taxon>
        <taxon>Sphingobacteriaceae</taxon>
        <taxon>Sphingobacterium</taxon>
    </lineage>
</organism>
<dbReference type="SUPFAM" id="SSF46689">
    <property type="entry name" value="Homeodomain-like"/>
    <property type="match status" value="1"/>
</dbReference>
<evidence type="ECO:0000256" key="3">
    <source>
        <dbReference type="SAM" id="Coils"/>
    </source>
</evidence>
<evidence type="ECO:0000313" key="5">
    <source>
        <dbReference type="EMBL" id="GGE11092.1"/>
    </source>
</evidence>
<dbReference type="GO" id="GO:0000976">
    <property type="term" value="F:transcription cis-regulatory region binding"/>
    <property type="evidence" value="ECO:0007669"/>
    <property type="project" value="TreeGrafter"/>
</dbReference>
<comment type="caution">
    <text evidence="5">The sequence shown here is derived from an EMBL/GenBank/DDBJ whole genome shotgun (WGS) entry which is preliminary data.</text>
</comment>
<keyword evidence="6" id="KW-1185">Reference proteome</keyword>
<gene>
    <name evidence="5" type="ORF">GCM10011516_06050</name>
</gene>
<dbReference type="AlphaFoldDB" id="A0A8H9KWE0"/>
<dbReference type="Proteomes" id="UP000614460">
    <property type="component" value="Unassembled WGS sequence"/>
</dbReference>
<feature type="DNA-binding region" description="H-T-H motif" evidence="2">
    <location>
        <begin position="41"/>
        <end position="60"/>
    </location>
</feature>
<protein>
    <recommendedName>
        <fullName evidence="4">HTH tetR-type domain-containing protein</fullName>
    </recommendedName>
</protein>
<evidence type="ECO:0000256" key="1">
    <source>
        <dbReference type="ARBA" id="ARBA00023125"/>
    </source>
</evidence>
<dbReference type="EMBL" id="BMKM01000001">
    <property type="protein sequence ID" value="GGE11092.1"/>
    <property type="molecule type" value="Genomic_DNA"/>
</dbReference>
<dbReference type="PANTHER" id="PTHR30055">
    <property type="entry name" value="HTH-TYPE TRANSCRIPTIONAL REGULATOR RUTR"/>
    <property type="match status" value="1"/>
</dbReference>
<reference evidence="5" key="1">
    <citation type="journal article" date="2014" name="Int. J. Syst. Evol. Microbiol.">
        <title>Complete genome sequence of Corynebacterium casei LMG S-19264T (=DSM 44701T), isolated from a smear-ripened cheese.</title>
        <authorList>
            <consortium name="US DOE Joint Genome Institute (JGI-PGF)"/>
            <person name="Walter F."/>
            <person name="Albersmeier A."/>
            <person name="Kalinowski J."/>
            <person name="Ruckert C."/>
        </authorList>
    </citation>
    <scope>NUCLEOTIDE SEQUENCE</scope>
    <source>
        <strain evidence="5">CGMCC 1.15966</strain>
    </source>
</reference>
<dbReference type="InterPro" id="IPR009057">
    <property type="entry name" value="Homeodomain-like_sf"/>
</dbReference>
<dbReference type="InterPro" id="IPR050109">
    <property type="entry name" value="HTH-type_TetR-like_transc_reg"/>
</dbReference>
<dbReference type="GO" id="GO:0003700">
    <property type="term" value="F:DNA-binding transcription factor activity"/>
    <property type="evidence" value="ECO:0007669"/>
    <property type="project" value="TreeGrafter"/>
</dbReference>
<accession>A0A8H9KWE0</accession>